<dbReference type="Pfam" id="PF12900">
    <property type="entry name" value="Pyridox_ox_2"/>
    <property type="match status" value="1"/>
</dbReference>
<dbReference type="InterPro" id="IPR012349">
    <property type="entry name" value="Split_barrel_FMN-bd"/>
</dbReference>
<dbReference type="InterPro" id="IPR010982">
    <property type="entry name" value="Lambda_DNA-bd_dom_sf"/>
</dbReference>
<comment type="caution">
    <text evidence="2">The sequence shown here is derived from an EMBL/GenBank/DDBJ whole genome shotgun (WGS) entry which is preliminary data.</text>
</comment>
<evidence type="ECO:0000259" key="1">
    <source>
        <dbReference type="PROSITE" id="PS50943"/>
    </source>
</evidence>
<dbReference type="RefSeq" id="WP_376733262.1">
    <property type="nucleotide sequence ID" value="NZ_JAYMRP010000014.1"/>
</dbReference>
<dbReference type="Proteomes" id="UP001585080">
    <property type="component" value="Unassembled WGS sequence"/>
</dbReference>
<keyword evidence="3" id="KW-1185">Reference proteome</keyword>
<dbReference type="InterPro" id="IPR024747">
    <property type="entry name" value="Pyridox_Oxase-rel"/>
</dbReference>
<sequence>MTAQAPTQGAQSHPLGDLGRRLAQRRAEVGLTRTQAALRAGMAPSYLRYLEERPGAAPDAGVLLRLAGALDTTLSELTGGASDLPPGMGQASPHAEFTELTERECRELLSTHGVGRIAVNTWEGPAVVPVNYAVFDGAIVYRTAPGSTPALAVGRRVAFQTDHIDEAFSQGWSVLVRGDAAAVADPAVARLLDERAYSLPWAGRGRDLWVRVEPRLVTGRRIMT</sequence>
<dbReference type="Pfam" id="PF01381">
    <property type="entry name" value="HTH_3"/>
    <property type="match status" value="1"/>
</dbReference>
<feature type="domain" description="HTH cro/C1-type" evidence="1">
    <location>
        <begin position="22"/>
        <end position="77"/>
    </location>
</feature>
<accession>A0ABV5ECH0</accession>
<name>A0ABV5ECH0_9ACTN</name>
<dbReference type="PROSITE" id="PS50943">
    <property type="entry name" value="HTH_CROC1"/>
    <property type="match status" value="1"/>
</dbReference>
<gene>
    <name evidence="2" type="ORF">VSS16_17785</name>
</gene>
<evidence type="ECO:0000313" key="2">
    <source>
        <dbReference type="EMBL" id="MFB8774552.1"/>
    </source>
</evidence>
<dbReference type="Gene3D" id="2.30.110.10">
    <property type="entry name" value="Electron Transport, Fmn-binding Protein, Chain A"/>
    <property type="match status" value="1"/>
</dbReference>
<dbReference type="SUPFAM" id="SSF50475">
    <property type="entry name" value="FMN-binding split barrel"/>
    <property type="match status" value="1"/>
</dbReference>
<dbReference type="InterPro" id="IPR001387">
    <property type="entry name" value="Cro/C1-type_HTH"/>
</dbReference>
<protein>
    <submittedName>
        <fullName evidence="2">Pyridoxamine 5'-phosphate oxidase family protein</fullName>
    </submittedName>
</protein>
<dbReference type="SUPFAM" id="SSF47413">
    <property type="entry name" value="lambda repressor-like DNA-binding domains"/>
    <property type="match status" value="1"/>
</dbReference>
<dbReference type="Gene3D" id="1.10.260.40">
    <property type="entry name" value="lambda repressor-like DNA-binding domains"/>
    <property type="match status" value="1"/>
</dbReference>
<proteinExistence type="predicted"/>
<dbReference type="SMART" id="SM00530">
    <property type="entry name" value="HTH_XRE"/>
    <property type="match status" value="1"/>
</dbReference>
<organism evidence="2 3">
    <name type="scientific">Streptomyces broussonetiae</name>
    <dbReference type="NCBI Taxonomy" id="2686304"/>
    <lineage>
        <taxon>Bacteria</taxon>
        <taxon>Bacillati</taxon>
        <taxon>Actinomycetota</taxon>
        <taxon>Actinomycetes</taxon>
        <taxon>Kitasatosporales</taxon>
        <taxon>Streptomycetaceae</taxon>
        <taxon>Streptomyces</taxon>
    </lineage>
</organism>
<reference evidence="2 3" key="1">
    <citation type="submission" date="2024-01" db="EMBL/GenBank/DDBJ databases">
        <title>Genome mining of biosynthetic gene clusters to explore secondary metabolites of Streptomyces sp.</title>
        <authorList>
            <person name="Baig A."/>
            <person name="Ajitkumar Shintre N."/>
            <person name="Kumar H."/>
            <person name="Anbarasu A."/>
            <person name="Ramaiah S."/>
        </authorList>
    </citation>
    <scope>NUCLEOTIDE SEQUENCE [LARGE SCALE GENOMIC DNA]</scope>
    <source>
        <strain evidence="2 3">A57</strain>
    </source>
</reference>
<dbReference type="EMBL" id="JAYMRP010000014">
    <property type="protein sequence ID" value="MFB8774552.1"/>
    <property type="molecule type" value="Genomic_DNA"/>
</dbReference>
<evidence type="ECO:0000313" key="3">
    <source>
        <dbReference type="Proteomes" id="UP001585080"/>
    </source>
</evidence>
<dbReference type="CDD" id="cd00093">
    <property type="entry name" value="HTH_XRE"/>
    <property type="match status" value="1"/>
</dbReference>